<accession>A0A7J8HNS8</accession>
<evidence type="ECO:0000256" key="1">
    <source>
        <dbReference type="SAM" id="MobiDB-lite"/>
    </source>
</evidence>
<reference evidence="2 3" key="1">
    <citation type="journal article" date="2020" name="Nature">
        <title>Six reference-quality genomes reveal evolution of bat adaptations.</title>
        <authorList>
            <person name="Jebb D."/>
            <person name="Huang Z."/>
            <person name="Pippel M."/>
            <person name="Hughes G.M."/>
            <person name="Lavrichenko K."/>
            <person name="Devanna P."/>
            <person name="Winkler S."/>
            <person name="Jermiin L.S."/>
            <person name="Skirmuntt E.C."/>
            <person name="Katzourakis A."/>
            <person name="Burkitt-Gray L."/>
            <person name="Ray D.A."/>
            <person name="Sullivan K.A.M."/>
            <person name="Roscito J.G."/>
            <person name="Kirilenko B.M."/>
            <person name="Davalos L.M."/>
            <person name="Corthals A.P."/>
            <person name="Power M.L."/>
            <person name="Jones G."/>
            <person name="Ransome R.D."/>
            <person name="Dechmann D.K.N."/>
            <person name="Locatelli A.G."/>
            <person name="Puechmaille S.J."/>
            <person name="Fedrigo O."/>
            <person name="Jarvis E.D."/>
            <person name="Hiller M."/>
            <person name="Vernes S.C."/>
            <person name="Myers E.W."/>
            <person name="Teeling E.C."/>
        </authorList>
    </citation>
    <scope>NUCLEOTIDE SEQUENCE [LARGE SCALE GENOMIC DNA]</scope>
    <source>
        <strain evidence="2">MRouAeg1</strain>
        <tissue evidence="2">Muscle</tissue>
    </source>
</reference>
<gene>
    <name evidence="2" type="ORF">HJG63_002934</name>
</gene>
<dbReference type="Gene3D" id="3.10.580.10">
    <property type="entry name" value="CBS-domain"/>
    <property type="match status" value="1"/>
</dbReference>
<dbReference type="Proteomes" id="UP000593571">
    <property type="component" value="Unassembled WGS sequence"/>
</dbReference>
<evidence type="ECO:0000313" key="2">
    <source>
        <dbReference type="EMBL" id="KAF6473661.1"/>
    </source>
</evidence>
<protein>
    <submittedName>
        <fullName evidence="2">Chloride voltage-gated channel 2</fullName>
    </submittedName>
</protein>
<comment type="caution">
    <text evidence="2">The sequence shown here is derived from an EMBL/GenBank/DDBJ whole genome shotgun (WGS) entry which is preliminary data.</text>
</comment>
<name>A0A7J8HNS8_ROUAE</name>
<evidence type="ECO:0000313" key="3">
    <source>
        <dbReference type="Proteomes" id="UP000593571"/>
    </source>
</evidence>
<feature type="compositionally biased region" description="Pro residues" evidence="1">
    <location>
        <begin position="44"/>
        <end position="55"/>
    </location>
</feature>
<organism evidence="2 3">
    <name type="scientific">Rousettus aegyptiacus</name>
    <name type="common">Egyptian fruit bat</name>
    <name type="synonym">Pteropus aegyptiacus</name>
    <dbReference type="NCBI Taxonomy" id="9407"/>
    <lineage>
        <taxon>Eukaryota</taxon>
        <taxon>Metazoa</taxon>
        <taxon>Chordata</taxon>
        <taxon>Craniata</taxon>
        <taxon>Vertebrata</taxon>
        <taxon>Euteleostomi</taxon>
        <taxon>Mammalia</taxon>
        <taxon>Eutheria</taxon>
        <taxon>Laurasiatheria</taxon>
        <taxon>Chiroptera</taxon>
        <taxon>Yinpterochiroptera</taxon>
        <taxon>Pteropodoidea</taxon>
        <taxon>Pteropodidae</taxon>
        <taxon>Rousettinae</taxon>
        <taxon>Rousettus</taxon>
    </lineage>
</organism>
<dbReference type="EMBL" id="JACASE010000004">
    <property type="protein sequence ID" value="KAF6473661.1"/>
    <property type="molecule type" value="Genomic_DNA"/>
</dbReference>
<dbReference type="AlphaFoldDB" id="A0A7J8HNS8"/>
<proteinExistence type="predicted"/>
<keyword evidence="3" id="KW-1185">Reference proteome</keyword>
<dbReference type="InterPro" id="IPR046342">
    <property type="entry name" value="CBS_dom_sf"/>
</dbReference>
<sequence length="232" mass="24842">MLCPESMILLGSIERSQVVALLGAQLSPTRRRQHMQARRAAQTSPPPDQESPPSPETSVRFQVNAEDSGFPAAQGETHKPLKPALKRGPSNSMSLGESPPGNVEQAGIALRSLFCGSPPPKAASEKSESCDKRKLKRVRISLAVSAHFLVQLRSARQGRPGLGGKPPPVCGGHTPFPQPQLPASLPLLQSDSDLENEMTPEEVRCDWTLDPVFFRVCSVIILAAVPMGGTMG</sequence>
<feature type="region of interest" description="Disordered" evidence="1">
    <location>
        <begin position="29"/>
        <end position="103"/>
    </location>
</feature>